<proteinExistence type="predicted"/>
<dbReference type="Gene3D" id="3.30.300.20">
    <property type="match status" value="1"/>
</dbReference>
<gene>
    <name evidence="1" type="ORF">KIN20_024355</name>
</gene>
<dbReference type="GO" id="GO:0019843">
    <property type="term" value="F:rRNA binding"/>
    <property type="evidence" value="ECO:0007669"/>
    <property type="project" value="TreeGrafter"/>
</dbReference>
<dbReference type="PANTHER" id="PTHR42698:SF1">
    <property type="entry name" value="GTPASE ERA, MITOCHONDRIAL"/>
    <property type="match status" value="1"/>
</dbReference>
<reference evidence="1" key="1">
    <citation type="submission" date="2021-06" db="EMBL/GenBank/DDBJ databases">
        <title>Parelaphostrongylus tenuis whole genome reference sequence.</title>
        <authorList>
            <person name="Garwood T.J."/>
            <person name="Larsen P.A."/>
            <person name="Fountain-Jones N.M."/>
            <person name="Garbe J.R."/>
            <person name="Macchietto M.G."/>
            <person name="Kania S.A."/>
            <person name="Gerhold R.W."/>
            <person name="Richards J.E."/>
            <person name="Wolf T.M."/>
        </authorList>
    </citation>
    <scope>NUCLEOTIDE SEQUENCE</scope>
    <source>
        <strain evidence="1">MNPRO001-30</strain>
        <tissue evidence="1">Meninges</tissue>
    </source>
</reference>
<accession>A0AAD5MTE1</accession>
<dbReference type="EMBL" id="JAHQIW010004919">
    <property type="protein sequence ID" value="KAJ1364292.1"/>
    <property type="molecule type" value="Genomic_DNA"/>
</dbReference>
<dbReference type="PANTHER" id="PTHR42698">
    <property type="entry name" value="GTPASE ERA"/>
    <property type="match status" value="1"/>
</dbReference>
<keyword evidence="2" id="KW-1185">Reference proteome</keyword>
<dbReference type="AlphaFoldDB" id="A0AAD5MTE1"/>
<dbReference type="GO" id="GO:0000028">
    <property type="term" value="P:ribosomal small subunit assembly"/>
    <property type="evidence" value="ECO:0007669"/>
    <property type="project" value="TreeGrafter"/>
</dbReference>
<protein>
    <recommendedName>
        <fullName evidence="3">KH type-2 domain-containing protein</fullName>
    </recommendedName>
</protein>
<comment type="caution">
    <text evidence="1">The sequence shown here is derived from an EMBL/GenBank/DDBJ whole genome shotgun (WGS) entry which is preliminary data.</text>
</comment>
<sequence length="126" mass="14365">MCVVLRMRSTLTFKCRPLRMLEFSSSSQQICLDSVRAALLDTVPANVAYCLQPKISEWNESGDVLQIVVEISCEKERIGRLVLGKGGRRITEIGKRVNDHMHNLFTRQLFVRVLIKHKGQIVNVLN</sequence>
<organism evidence="1 2">
    <name type="scientific">Parelaphostrongylus tenuis</name>
    <name type="common">Meningeal worm</name>
    <dbReference type="NCBI Taxonomy" id="148309"/>
    <lineage>
        <taxon>Eukaryota</taxon>
        <taxon>Metazoa</taxon>
        <taxon>Ecdysozoa</taxon>
        <taxon>Nematoda</taxon>
        <taxon>Chromadorea</taxon>
        <taxon>Rhabditida</taxon>
        <taxon>Rhabditina</taxon>
        <taxon>Rhabditomorpha</taxon>
        <taxon>Strongyloidea</taxon>
        <taxon>Metastrongylidae</taxon>
        <taxon>Parelaphostrongylus</taxon>
    </lineage>
</organism>
<dbReference type="SUPFAM" id="SSF54814">
    <property type="entry name" value="Prokaryotic type KH domain (KH-domain type II)"/>
    <property type="match status" value="1"/>
</dbReference>
<evidence type="ECO:0000313" key="1">
    <source>
        <dbReference type="EMBL" id="KAJ1364292.1"/>
    </source>
</evidence>
<dbReference type="InterPro" id="IPR009019">
    <property type="entry name" value="KH_sf_prok-type"/>
</dbReference>
<dbReference type="GO" id="GO:0005525">
    <property type="term" value="F:GTP binding"/>
    <property type="evidence" value="ECO:0007669"/>
    <property type="project" value="InterPro"/>
</dbReference>
<dbReference type="Proteomes" id="UP001196413">
    <property type="component" value="Unassembled WGS sequence"/>
</dbReference>
<dbReference type="InterPro" id="IPR005662">
    <property type="entry name" value="GTPase_Era-like"/>
</dbReference>
<dbReference type="GO" id="GO:0005759">
    <property type="term" value="C:mitochondrial matrix"/>
    <property type="evidence" value="ECO:0007669"/>
    <property type="project" value="TreeGrafter"/>
</dbReference>
<evidence type="ECO:0000313" key="2">
    <source>
        <dbReference type="Proteomes" id="UP001196413"/>
    </source>
</evidence>
<name>A0AAD5MTE1_PARTN</name>
<evidence type="ECO:0008006" key="3">
    <source>
        <dbReference type="Google" id="ProtNLM"/>
    </source>
</evidence>
<dbReference type="GO" id="GO:0043024">
    <property type="term" value="F:ribosomal small subunit binding"/>
    <property type="evidence" value="ECO:0007669"/>
    <property type="project" value="TreeGrafter"/>
</dbReference>
<dbReference type="InterPro" id="IPR015946">
    <property type="entry name" value="KH_dom-like_a/b"/>
</dbReference>